<dbReference type="GO" id="GO:0006351">
    <property type="term" value="P:DNA-templated transcription"/>
    <property type="evidence" value="ECO:0007669"/>
    <property type="project" value="InterPro"/>
</dbReference>
<dbReference type="GO" id="GO:0005634">
    <property type="term" value="C:nucleus"/>
    <property type="evidence" value="ECO:0007669"/>
    <property type="project" value="TreeGrafter"/>
</dbReference>
<dbReference type="PANTHER" id="PTHR31944">
    <property type="entry name" value="HEME-RESPONSIVE ZINC FINGER TRANSCRIPTION FACTOR HAP1"/>
    <property type="match status" value="1"/>
</dbReference>
<dbReference type="EMBL" id="NIDN02000177">
    <property type="protein sequence ID" value="RLL94921.1"/>
    <property type="molecule type" value="Genomic_DNA"/>
</dbReference>
<dbReference type="GO" id="GO:0008270">
    <property type="term" value="F:zinc ion binding"/>
    <property type="evidence" value="ECO:0007669"/>
    <property type="project" value="InterPro"/>
</dbReference>
<proteinExistence type="predicted"/>
<dbReference type="InterPro" id="IPR036864">
    <property type="entry name" value="Zn2-C6_fun-type_DNA-bd_sf"/>
</dbReference>
<dbReference type="InterPro" id="IPR036249">
    <property type="entry name" value="Thioredoxin-like_sf"/>
</dbReference>
<dbReference type="SMART" id="SM00066">
    <property type="entry name" value="GAL4"/>
    <property type="match status" value="1"/>
</dbReference>
<dbReference type="SMART" id="SM00906">
    <property type="entry name" value="Fungal_trans"/>
    <property type="match status" value="1"/>
</dbReference>
<feature type="compositionally biased region" description="Pro residues" evidence="7">
    <location>
        <begin position="332"/>
        <end position="341"/>
    </location>
</feature>
<keyword evidence="6" id="KW-0539">Nucleus</keyword>
<dbReference type="OrthoDB" id="4236860at2759"/>
<evidence type="ECO:0000256" key="2">
    <source>
        <dbReference type="ARBA" id="ARBA00022833"/>
    </source>
</evidence>
<dbReference type="AlphaFoldDB" id="A0A3R7G6W2"/>
<feature type="compositionally biased region" description="Pro residues" evidence="7">
    <location>
        <begin position="434"/>
        <end position="444"/>
    </location>
</feature>
<dbReference type="GO" id="GO:0000978">
    <property type="term" value="F:RNA polymerase II cis-regulatory region sequence-specific DNA binding"/>
    <property type="evidence" value="ECO:0007669"/>
    <property type="project" value="TreeGrafter"/>
</dbReference>
<evidence type="ECO:0000313" key="10">
    <source>
        <dbReference type="Proteomes" id="UP000215289"/>
    </source>
</evidence>
<dbReference type="SUPFAM" id="SSF52833">
    <property type="entry name" value="Thioredoxin-like"/>
    <property type="match status" value="1"/>
</dbReference>
<feature type="region of interest" description="Disordered" evidence="7">
    <location>
        <begin position="416"/>
        <end position="454"/>
    </location>
</feature>
<comment type="caution">
    <text evidence="9">The sequence shown here is derived from an EMBL/GenBank/DDBJ whole genome shotgun (WGS) entry which is preliminary data.</text>
</comment>
<dbReference type="CDD" id="cd03062">
    <property type="entry name" value="TRX_Fd_Sucrase"/>
    <property type="match status" value="1"/>
</dbReference>
<keyword evidence="4" id="KW-0238">DNA-binding</keyword>
<dbReference type="CDD" id="cd12148">
    <property type="entry name" value="fungal_TF_MHR"/>
    <property type="match status" value="1"/>
</dbReference>
<feature type="region of interest" description="Disordered" evidence="7">
    <location>
        <begin position="328"/>
        <end position="351"/>
    </location>
</feature>
<feature type="region of interest" description="Disordered" evidence="7">
    <location>
        <begin position="480"/>
        <end position="505"/>
    </location>
</feature>
<evidence type="ECO:0000256" key="4">
    <source>
        <dbReference type="ARBA" id="ARBA00023125"/>
    </source>
</evidence>
<accession>A0A3R7G6W2</accession>
<dbReference type="PANTHER" id="PTHR31944:SF130">
    <property type="entry name" value="ZN(II)2CYS6 TRANSCRIPTION FACTO (EUROFUNG)"/>
    <property type="match status" value="1"/>
</dbReference>
<dbReference type="Gene3D" id="4.10.240.10">
    <property type="entry name" value="Zn(2)-C6 fungal-type DNA-binding domain"/>
    <property type="match status" value="1"/>
</dbReference>
<dbReference type="Pfam" id="PF06999">
    <property type="entry name" value="Suc_Fer-like"/>
    <property type="match status" value="1"/>
</dbReference>
<dbReference type="InterPro" id="IPR009737">
    <property type="entry name" value="Aim32/Apd1-like"/>
</dbReference>
<dbReference type="InterPro" id="IPR007219">
    <property type="entry name" value="XnlR_reg_dom"/>
</dbReference>
<keyword evidence="1" id="KW-0479">Metal-binding</keyword>
<dbReference type="GO" id="GO:0001228">
    <property type="term" value="F:DNA-binding transcription activator activity, RNA polymerase II-specific"/>
    <property type="evidence" value="ECO:0007669"/>
    <property type="project" value="TreeGrafter"/>
</dbReference>
<reference evidence="9 10" key="1">
    <citation type="submission" date="2018-08" db="EMBL/GenBank/DDBJ databases">
        <title>Draft genome sequences of two Aspergillus turcosus clinical strains isolated from bronchoalveolar lavage fluid: one azole-susceptible and the other azole-resistant.</title>
        <authorList>
            <person name="Parent-Michaud M."/>
            <person name="Dufresne P.J."/>
            <person name="Fournier E."/>
            <person name="Martineau C."/>
            <person name="Moreira S."/>
            <person name="Perkins V."/>
            <person name="De Repentigny L."/>
            <person name="Dufresne S.F."/>
        </authorList>
    </citation>
    <scope>NUCLEOTIDE SEQUENCE [LARGE SCALE GENOMIC DNA]</scope>
    <source>
        <strain evidence="9">HMR AF 1038</strain>
    </source>
</reference>
<name>A0A3R7G6W2_9EURO</name>
<keyword evidence="3" id="KW-0805">Transcription regulation</keyword>
<evidence type="ECO:0000256" key="1">
    <source>
        <dbReference type="ARBA" id="ARBA00022723"/>
    </source>
</evidence>
<gene>
    <name evidence="9" type="ORF">CFD26_100571</name>
</gene>
<dbReference type="Pfam" id="PF00172">
    <property type="entry name" value="Zn_clus"/>
    <property type="match status" value="1"/>
</dbReference>
<dbReference type="InterPro" id="IPR051430">
    <property type="entry name" value="Fungal_TF_Env_Response"/>
</dbReference>
<dbReference type="SUPFAM" id="SSF57701">
    <property type="entry name" value="Zn2/Cys6 DNA-binding domain"/>
    <property type="match status" value="1"/>
</dbReference>
<dbReference type="STRING" id="1245748.A0A3R7G6W2"/>
<dbReference type="CDD" id="cd00067">
    <property type="entry name" value="GAL4"/>
    <property type="match status" value="1"/>
</dbReference>
<dbReference type="PROSITE" id="PS00463">
    <property type="entry name" value="ZN2_CY6_FUNGAL_1"/>
    <property type="match status" value="1"/>
</dbReference>
<sequence>MLRSLLSFGQRNTEYIFPTVDPKQDGPDCKRDCTDCTVEFPSKVKIESSTPLYGHVKRFDTHVLVATGKSDWVEKVTQEKGSLMEALDSVKPRHGRIMISASNLSSPENSETENDNKGNTVLILPSFTFVDSVKPEDVPELVERYIDTPQDAGTSQLDSALISRPCQYDYVVLLCSHKRRDARCGITAPLIKKELERHLRPLGLYRDAHDERPGGVGIFFVSHVGGHKFAANVLIYRKKEQQMIWLARVRPEHCEGIVKYTVLQGKVADTVRRKNSPRDYESKLRDRTSLGMMPLGNEITADDDLVPEKKDGYNDDDDNVSTMTEILQKMGPPDPEQPQPPEQRVRKRRRRTMACTQCRSRKLRCDREYPTCGRCLKSKTPTKCTYEDGFLWQQPNTVASPVFSDRGSTALAQMPRVDRAPALTTPDSGISCLPPRPQPPPLPSTPHGRHGEEKRSFLETVLGAPKAGVNQEPYVNTEVLQRPRHAPESRHEAQPLPLGEDDELASPSQQLDILPRMMMRGKETKTRFNGSGILANLIAQFPDIRSFAEEVRLSSPNLTQLRFDLERVKRGLWKRKPLNESFPLPDTKSLIDMLPSRRTVDELVVLYLTCIESTHRILHVPSFLKELDEFWAQKDNPDAVSTGFVVQLLLVLACAWNLADFDTLQLKNEASLKCYTPVEWVLHVEKWLDNAHIKRPEITALRMQILLIIAQNSFGMKRSHAWLATGTLVKQAMIAGYHRDPSRYTEISVFNKEMRRRIWTTIVELDLQVALERGMPPSVQESDYDTAPASNINDNEIQETSTELPGERPLHEVTDSSFQAVLTQSLPLRLKACALMHSPRISCRYEEILRLDWELGRYLQKIPAWPTAESDDYQSQNKVTLLKSLLETKIAHSLLSIHTPFAIEAPREPLFAPSARSRLEVATLILSNQKRLHETSKQLSLCNFGEWTMQAFCTICQILHAGNSAHASSPTFLTHTLPGLPESLVSLLEMVLASVETRLLLVVKGAKEYFFMSTLLALVKAKLWPAQANVYKQEVVDRVIYFAQTLFSRHANCAHLGDRGLGCFGTDQVPLTPGPGLAPPLAADLDGPLQPSGFGIAPYGEIDPFLEVFDWADLTGITLGA</sequence>
<evidence type="ECO:0000256" key="6">
    <source>
        <dbReference type="ARBA" id="ARBA00023242"/>
    </source>
</evidence>
<evidence type="ECO:0000259" key="8">
    <source>
        <dbReference type="PROSITE" id="PS50048"/>
    </source>
</evidence>
<evidence type="ECO:0000256" key="3">
    <source>
        <dbReference type="ARBA" id="ARBA00023015"/>
    </source>
</evidence>
<protein>
    <recommendedName>
        <fullName evidence="8">Zn(2)-C6 fungal-type domain-containing protein</fullName>
    </recommendedName>
</protein>
<dbReference type="Gene3D" id="3.40.30.10">
    <property type="entry name" value="Glutaredoxin"/>
    <property type="match status" value="1"/>
</dbReference>
<dbReference type="InterPro" id="IPR001138">
    <property type="entry name" value="Zn2Cys6_DnaBD"/>
</dbReference>
<keyword evidence="10" id="KW-1185">Reference proteome</keyword>
<evidence type="ECO:0000313" key="9">
    <source>
        <dbReference type="EMBL" id="RLL94921.1"/>
    </source>
</evidence>
<feature type="domain" description="Zn(2)-C6 fungal-type" evidence="8">
    <location>
        <begin position="354"/>
        <end position="386"/>
    </location>
</feature>
<keyword evidence="5" id="KW-0804">Transcription</keyword>
<keyword evidence="2" id="KW-0862">Zinc</keyword>
<dbReference type="PROSITE" id="PS50048">
    <property type="entry name" value="ZN2_CY6_FUNGAL_2"/>
    <property type="match status" value="1"/>
</dbReference>
<evidence type="ECO:0000256" key="5">
    <source>
        <dbReference type="ARBA" id="ARBA00023163"/>
    </source>
</evidence>
<dbReference type="Pfam" id="PF04082">
    <property type="entry name" value="Fungal_trans"/>
    <property type="match status" value="1"/>
</dbReference>
<evidence type="ECO:0000256" key="7">
    <source>
        <dbReference type="SAM" id="MobiDB-lite"/>
    </source>
</evidence>
<organism evidence="9 10">
    <name type="scientific">Aspergillus turcosus</name>
    <dbReference type="NCBI Taxonomy" id="1245748"/>
    <lineage>
        <taxon>Eukaryota</taxon>
        <taxon>Fungi</taxon>
        <taxon>Dikarya</taxon>
        <taxon>Ascomycota</taxon>
        <taxon>Pezizomycotina</taxon>
        <taxon>Eurotiomycetes</taxon>
        <taxon>Eurotiomycetidae</taxon>
        <taxon>Eurotiales</taxon>
        <taxon>Aspergillaceae</taxon>
        <taxon>Aspergillus</taxon>
        <taxon>Aspergillus subgen. Fumigati</taxon>
    </lineage>
</organism>
<dbReference type="Proteomes" id="UP000215289">
    <property type="component" value="Unassembled WGS sequence"/>
</dbReference>